<evidence type="ECO:0000256" key="1">
    <source>
        <dbReference type="SAM" id="MobiDB-lite"/>
    </source>
</evidence>
<evidence type="ECO:0000313" key="3">
    <source>
        <dbReference type="Proteomes" id="UP000469943"/>
    </source>
</evidence>
<organism evidence="2 3">
    <name type="scientific">Bifidobacterium ramosum</name>
    <dbReference type="NCBI Taxonomy" id="1798158"/>
    <lineage>
        <taxon>Bacteria</taxon>
        <taxon>Bacillati</taxon>
        <taxon>Actinomycetota</taxon>
        <taxon>Actinomycetes</taxon>
        <taxon>Bifidobacteriales</taxon>
        <taxon>Bifidobacteriaceae</taxon>
        <taxon>Bifidobacterium</taxon>
    </lineage>
</organism>
<comment type="caution">
    <text evidence="2">The sequence shown here is derived from an EMBL/GenBank/DDBJ whole genome shotgun (WGS) entry which is preliminary data.</text>
</comment>
<reference evidence="2 3" key="1">
    <citation type="submission" date="2019-10" db="EMBL/GenBank/DDBJ databases">
        <title>Bifidobacterium from non-human primates.</title>
        <authorList>
            <person name="Modesto M."/>
        </authorList>
    </citation>
    <scope>NUCLEOTIDE SEQUENCE [LARGE SCALE GENOMIC DNA]</scope>
    <source>
        <strain evidence="2 3">TREM</strain>
    </source>
</reference>
<sequence length="88" mass="10305">MTERTVSRLHPTPYFFYGHTADPSIKNGWLSVEEKKKEERRKEEKKKRRRERRRKRSGNTTASSAYDDTRPSPTDNQPIPVPKSAVCT</sequence>
<accession>A0A7K3TA91</accession>
<evidence type="ECO:0000313" key="2">
    <source>
        <dbReference type="EMBL" id="NEG71382.1"/>
    </source>
</evidence>
<dbReference type="RefSeq" id="WP_152357848.1">
    <property type="nucleotide sequence ID" value="NZ_WBSM01000002.1"/>
</dbReference>
<feature type="compositionally biased region" description="Basic and acidic residues" evidence="1">
    <location>
        <begin position="32"/>
        <end position="42"/>
    </location>
</feature>
<protein>
    <submittedName>
        <fullName evidence="2">Uncharacterized protein</fullName>
    </submittedName>
</protein>
<proteinExistence type="predicted"/>
<name>A0A7K3TA91_9BIFI</name>
<gene>
    <name evidence="2" type="ORF">GFD24_03920</name>
</gene>
<feature type="compositionally biased region" description="Polar residues" evidence="1">
    <location>
        <begin position="58"/>
        <end position="77"/>
    </location>
</feature>
<dbReference type="AlphaFoldDB" id="A0A7K3TA91"/>
<dbReference type="Proteomes" id="UP000469943">
    <property type="component" value="Unassembled WGS sequence"/>
</dbReference>
<feature type="compositionally biased region" description="Basic residues" evidence="1">
    <location>
        <begin position="43"/>
        <end position="57"/>
    </location>
</feature>
<feature type="region of interest" description="Disordered" evidence="1">
    <location>
        <begin position="1"/>
        <end position="88"/>
    </location>
</feature>
<dbReference type="EMBL" id="WHZX01000002">
    <property type="protein sequence ID" value="NEG71382.1"/>
    <property type="molecule type" value="Genomic_DNA"/>
</dbReference>